<accession>A0A1G9CRA2</accession>
<dbReference type="GO" id="GO:0006355">
    <property type="term" value="P:regulation of DNA-templated transcription"/>
    <property type="evidence" value="ECO:0007669"/>
    <property type="project" value="InterPro"/>
</dbReference>
<dbReference type="InterPro" id="IPR006027">
    <property type="entry name" value="NusB_RsmB_TIM44"/>
</dbReference>
<evidence type="ECO:0000313" key="8">
    <source>
        <dbReference type="EMBL" id="SDK54139.1"/>
    </source>
</evidence>
<dbReference type="Proteomes" id="UP000199382">
    <property type="component" value="Unassembled WGS sequence"/>
</dbReference>
<organism evidence="8 9">
    <name type="scientific">Aliiruegeria lutimaris</name>
    <dbReference type="NCBI Taxonomy" id="571298"/>
    <lineage>
        <taxon>Bacteria</taxon>
        <taxon>Pseudomonadati</taxon>
        <taxon>Pseudomonadota</taxon>
        <taxon>Alphaproteobacteria</taxon>
        <taxon>Rhodobacterales</taxon>
        <taxon>Roseobacteraceae</taxon>
        <taxon>Aliiruegeria</taxon>
    </lineage>
</organism>
<evidence type="ECO:0000256" key="5">
    <source>
        <dbReference type="ARBA" id="ARBA00022884"/>
    </source>
</evidence>
<dbReference type="AlphaFoldDB" id="A0A1G9CRA2"/>
<dbReference type="Pfam" id="PF01189">
    <property type="entry name" value="Methyltr_RsmB-F"/>
    <property type="match status" value="1"/>
</dbReference>
<evidence type="ECO:0000313" key="9">
    <source>
        <dbReference type="Proteomes" id="UP000199382"/>
    </source>
</evidence>
<keyword evidence="3 6" id="KW-0808">Transferase</keyword>
<dbReference type="SUPFAM" id="SSF53335">
    <property type="entry name" value="S-adenosyl-L-methionine-dependent methyltransferases"/>
    <property type="match status" value="1"/>
</dbReference>
<feature type="active site" description="Nucleophile" evidence="6">
    <location>
        <position position="355"/>
    </location>
</feature>
<feature type="binding site" evidence="6">
    <location>
        <position position="260"/>
    </location>
    <ligand>
        <name>S-adenosyl-L-methionine</name>
        <dbReference type="ChEBI" id="CHEBI:59789"/>
    </ligand>
</feature>
<dbReference type="InterPro" id="IPR018314">
    <property type="entry name" value="RsmB/NOL1/NOP2-like_CS"/>
</dbReference>
<evidence type="ECO:0000259" key="7">
    <source>
        <dbReference type="PROSITE" id="PS51686"/>
    </source>
</evidence>
<dbReference type="PANTHER" id="PTHR22807:SF61">
    <property type="entry name" value="NOL1_NOP2_SUN FAMILY PROTEIN _ ANTITERMINATION NUSB DOMAIN-CONTAINING PROTEIN"/>
    <property type="match status" value="1"/>
</dbReference>
<dbReference type="Gene3D" id="3.40.50.150">
    <property type="entry name" value="Vaccinia Virus protein VP39"/>
    <property type="match status" value="1"/>
</dbReference>
<evidence type="ECO:0000256" key="1">
    <source>
        <dbReference type="ARBA" id="ARBA00007494"/>
    </source>
</evidence>
<keyword evidence="5 6" id="KW-0694">RNA-binding</keyword>
<feature type="binding site" evidence="6">
    <location>
        <begin position="239"/>
        <end position="245"/>
    </location>
    <ligand>
        <name>S-adenosyl-L-methionine</name>
        <dbReference type="ChEBI" id="CHEBI:59789"/>
    </ligand>
</feature>
<dbReference type="Gene3D" id="1.10.940.10">
    <property type="entry name" value="NusB-like"/>
    <property type="match status" value="1"/>
</dbReference>
<dbReference type="InterPro" id="IPR049560">
    <property type="entry name" value="MeTrfase_RsmB-F_NOP2_cat"/>
</dbReference>
<dbReference type="InterPro" id="IPR001678">
    <property type="entry name" value="MeTrfase_RsmB-F_NOP2_dom"/>
</dbReference>
<comment type="similarity">
    <text evidence="1 6">Belongs to the class I-like SAM-binding methyltransferase superfamily. RsmB/NOP family.</text>
</comment>
<dbReference type="GO" id="GO:0003723">
    <property type="term" value="F:RNA binding"/>
    <property type="evidence" value="ECO:0007669"/>
    <property type="project" value="UniProtKB-UniRule"/>
</dbReference>
<dbReference type="PROSITE" id="PS51686">
    <property type="entry name" value="SAM_MT_RSMB_NOP"/>
    <property type="match status" value="1"/>
</dbReference>
<feature type="binding site" evidence="6">
    <location>
        <position position="302"/>
    </location>
    <ligand>
        <name>S-adenosyl-L-methionine</name>
        <dbReference type="ChEBI" id="CHEBI:59789"/>
    </ligand>
</feature>
<proteinExistence type="inferred from homology"/>
<dbReference type="EMBL" id="FNEK01000044">
    <property type="protein sequence ID" value="SDK54139.1"/>
    <property type="molecule type" value="Genomic_DNA"/>
</dbReference>
<evidence type="ECO:0000256" key="4">
    <source>
        <dbReference type="ARBA" id="ARBA00022691"/>
    </source>
</evidence>
<dbReference type="STRING" id="571298.SAMN04488026_104423"/>
<dbReference type="InterPro" id="IPR029063">
    <property type="entry name" value="SAM-dependent_MTases_sf"/>
</dbReference>
<keyword evidence="2 6" id="KW-0489">Methyltransferase</keyword>
<feature type="binding site" evidence="6">
    <location>
        <position position="286"/>
    </location>
    <ligand>
        <name>S-adenosyl-L-methionine</name>
        <dbReference type="ChEBI" id="CHEBI:59789"/>
    </ligand>
</feature>
<dbReference type="PANTHER" id="PTHR22807">
    <property type="entry name" value="NOP2 YEAST -RELATED NOL1/NOP2/FMU SUN DOMAIN-CONTAINING"/>
    <property type="match status" value="1"/>
</dbReference>
<dbReference type="PROSITE" id="PS01153">
    <property type="entry name" value="NOL1_NOP2_SUN"/>
    <property type="match status" value="1"/>
</dbReference>
<gene>
    <name evidence="8" type="ORF">SAMN04488026_104423</name>
</gene>
<name>A0A1G9CRA2_9RHOB</name>
<dbReference type="OrthoDB" id="9810297at2"/>
<dbReference type="CDD" id="cd02440">
    <property type="entry name" value="AdoMet_MTases"/>
    <property type="match status" value="1"/>
</dbReference>
<dbReference type="GO" id="GO:0008173">
    <property type="term" value="F:RNA methyltransferase activity"/>
    <property type="evidence" value="ECO:0007669"/>
    <property type="project" value="InterPro"/>
</dbReference>
<dbReference type="SUPFAM" id="SSF48013">
    <property type="entry name" value="NusB-like"/>
    <property type="match status" value="1"/>
</dbReference>
<dbReference type="GO" id="GO:0001510">
    <property type="term" value="P:RNA methylation"/>
    <property type="evidence" value="ECO:0007669"/>
    <property type="project" value="InterPro"/>
</dbReference>
<protein>
    <submittedName>
        <fullName evidence="8">16S rRNA (Cytosine967-C5)-methyltransferase</fullName>
    </submittedName>
</protein>
<dbReference type="Pfam" id="PF01029">
    <property type="entry name" value="NusB"/>
    <property type="match status" value="1"/>
</dbReference>
<dbReference type="RefSeq" id="WP_093159990.1">
    <property type="nucleotide sequence ID" value="NZ_FNEK01000044.1"/>
</dbReference>
<sequence>MGEGQPSGTAPRQLALDLLQGVWEEKMLLAELEQHPHFAEKPAEIRARAARLARTTLRLAGRADAAMKPFLQRPPRPGIQALLRLAVVELLAEGEAPHGVVNAAVTLAKREHAKAAPMVNAVLRRVVENGQGGWDKTQPQRLPNWLRGRLGATYGNARVSRMEAAFEATPPLDLTPKSESATLPDGEMLPTGTLRLAKAGQVSALPGFETGDWWVQDAAAALPARLLAAKPGERVLDLCAAPGGKTLQLAASGADVTALDISEARLERLHENLARTGLTANVVGADALEWQPEAPFDAILFDAPCSATGTIRRHPDLPFAKDGAGVKPLFALQAQMIDRAVALLSPGGRLVFCTCSLLPEEGEKQLEAMLERHPVLSPDQAAIDALAGFEPDWQAAPGALRTTPEMWPERGGLDGFFIAALRKA</sequence>
<evidence type="ECO:0000256" key="6">
    <source>
        <dbReference type="PROSITE-ProRule" id="PRU01023"/>
    </source>
</evidence>
<evidence type="ECO:0000256" key="3">
    <source>
        <dbReference type="ARBA" id="ARBA00022679"/>
    </source>
</evidence>
<feature type="domain" description="SAM-dependent MTase RsmB/NOP-type" evidence="7">
    <location>
        <begin position="145"/>
        <end position="424"/>
    </location>
</feature>
<dbReference type="PRINTS" id="PR02008">
    <property type="entry name" value="RCMTFAMILY"/>
</dbReference>
<keyword evidence="9" id="KW-1185">Reference proteome</keyword>
<keyword evidence="4 6" id="KW-0949">S-adenosyl-L-methionine</keyword>
<reference evidence="8 9" key="1">
    <citation type="submission" date="2016-10" db="EMBL/GenBank/DDBJ databases">
        <authorList>
            <person name="de Groot N.N."/>
        </authorList>
    </citation>
    <scope>NUCLEOTIDE SEQUENCE [LARGE SCALE GENOMIC DNA]</scope>
    <source>
        <strain evidence="8 9">DSM 25294</strain>
    </source>
</reference>
<dbReference type="InterPro" id="IPR023267">
    <property type="entry name" value="RCMT"/>
</dbReference>
<dbReference type="InterPro" id="IPR035926">
    <property type="entry name" value="NusB-like_sf"/>
</dbReference>
<evidence type="ECO:0000256" key="2">
    <source>
        <dbReference type="ARBA" id="ARBA00022603"/>
    </source>
</evidence>